<dbReference type="Proteomes" id="UP001331515">
    <property type="component" value="Unassembled WGS sequence"/>
</dbReference>
<accession>A0AAN8E2G5</accession>
<keyword evidence="2" id="KW-1185">Reference proteome</keyword>
<gene>
    <name evidence="1" type="ORF">CgunFtcFv8_003775</name>
</gene>
<sequence>MKKEEGVRKGGGRKNTCLTPLSNKEVMFLWKATINLDTGTQALIDLIRGVQSSLMLLPKNSSSPPDPPTPSIYPAPPLSSGLLVFQAVTSRVPTKN</sequence>
<organism evidence="1 2">
    <name type="scientific">Champsocephalus gunnari</name>
    <name type="common">Mackerel icefish</name>
    <dbReference type="NCBI Taxonomy" id="52237"/>
    <lineage>
        <taxon>Eukaryota</taxon>
        <taxon>Metazoa</taxon>
        <taxon>Chordata</taxon>
        <taxon>Craniata</taxon>
        <taxon>Vertebrata</taxon>
        <taxon>Euteleostomi</taxon>
        <taxon>Actinopterygii</taxon>
        <taxon>Neopterygii</taxon>
        <taxon>Teleostei</taxon>
        <taxon>Neoteleostei</taxon>
        <taxon>Acanthomorphata</taxon>
        <taxon>Eupercaria</taxon>
        <taxon>Perciformes</taxon>
        <taxon>Notothenioidei</taxon>
        <taxon>Channichthyidae</taxon>
        <taxon>Champsocephalus</taxon>
    </lineage>
</organism>
<name>A0AAN8E2G5_CHAGU</name>
<protein>
    <submittedName>
        <fullName evidence="1">Uncharacterized protein</fullName>
    </submittedName>
</protein>
<proteinExistence type="predicted"/>
<dbReference type="AlphaFoldDB" id="A0AAN8E2G5"/>
<dbReference type="EMBL" id="JAURVH010001515">
    <property type="protein sequence ID" value="KAK5932039.1"/>
    <property type="molecule type" value="Genomic_DNA"/>
</dbReference>
<evidence type="ECO:0000313" key="2">
    <source>
        <dbReference type="Proteomes" id="UP001331515"/>
    </source>
</evidence>
<evidence type="ECO:0000313" key="1">
    <source>
        <dbReference type="EMBL" id="KAK5932039.1"/>
    </source>
</evidence>
<reference evidence="1 2" key="1">
    <citation type="journal article" date="2023" name="Mol. Biol. Evol.">
        <title>Genomics of Secondarily Temperate Adaptation in the Only Non-Antarctic Icefish.</title>
        <authorList>
            <person name="Rivera-Colon A.G."/>
            <person name="Rayamajhi N."/>
            <person name="Minhas B.F."/>
            <person name="Madrigal G."/>
            <person name="Bilyk K.T."/>
            <person name="Yoon V."/>
            <person name="Hune M."/>
            <person name="Gregory S."/>
            <person name="Cheng C.H.C."/>
            <person name="Catchen J.M."/>
        </authorList>
    </citation>
    <scope>NUCLEOTIDE SEQUENCE [LARGE SCALE GENOMIC DNA]</scope>
    <source>
        <tissue evidence="1">White muscle</tissue>
    </source>
</reference>
<comment type="caution">
    <text evidence="1">The sequence shown here is derived from an EMBL/GenBank/DDBJ whole genome shotgun (WGS) entry which is preliminary data.</text>
</comment>